<feature type="chain" id="PRO_5011597965" description="FAD dependent oxidoreductase" evidence="1">
    <location>
        <begin position="21"/>
        <end position="410"/>
    </location>
</feature>
<protein>
    <recommendedName>
        <fullName evidence="4">FAD dependent oxidoreductase</fullName>
    </recommendedName>
</protein>
<gene>
    <name evidence="2" type="ORF">SAMN05421813_105122</name>
</gene>
<reference evidence="3" key="1">
    <citation type="submission" date="2016-10" db="EMBL/GenBank/DDBJ databases">
        <authorList>
            <person name="Varghese N."/>
            <person name="Submissions S."/>
        </authorList>
    </citation>
    <scope>NUCLEOTIDE SEQUENCE [LARGE SCALE GENOMIC DNA]</scope>
    <source>
        <strain evidence="3">DSM 24536</strain>
    </source>
</reference>
<dbReference type="AlphaFoldDB" id="A0A1G9Q5F2"/>
<dbReference type="EMBL" id="FNHH01000005">
    <property type="protein sequence ID" value="SDM05971.1"/>
    <property type="molecule type" value="Genomic_DNA"/>
</dbReference>
<evidence type="ECO:0000256" key="1">
    <source>
        <dbReference type="SAM" id="SignalP"/>
    </source>
</evidence>
<feature type="signal peptide" evidence="1">
    <location>
        <begin position="1"/>
        <end position="20"/>
    </location>
</feature>
<name>A0A1G9Q5F2_9SPHI</name>
<keyword evidence="1" id="KW-0732">Signal</keyword>
<sequence>MTRRLSILFILMGTCISLQAQTTKTGVLVIGNTPTAVAASIQSARSGAKTMYLTQSLSLNAIFSEEDLPFIKNIRNHYSLKERRRSKATDSIIALPVILKQASNLIKSISDSVKNLTINNNNAVDDIKKDGKGWEIRLKGGQKIKADVVVDATENLSIASMLKIDVKKTMVITGNSTNPFENKLYRSSVALGYLEDSSPFTIPMGSLIPQAVENFIIIPKQTGKIKLSKMSAGQAAGTIASYCAFFNTSTKNINVRVVQGELLAFDAILIPYSDIELKDPNFLTFQRLGLSGLIKSGLTNGKIHFDTAGFVKAEDLRSSMREFYTRSQLWFADNKKDTLTIDDAISLFKFIANRGNELNKEIEEGWKVSFKLNSVYDPKRNISRKEFGILADKYLQPYNIRVDISGNLLR</sequence>
<keyword evidence="3" id="KW-1185">Reference proteome</keyword>
<dbReference type="RefSeq" id="WP_143007703.1">
    <property type="nucleotide sequence ID" value="NZ_FNHH01000005.1"/>
</dbReference>
<evidence type="ECO:0008006" key="4">
    <source>
        <dbReference type="Google" id="ProtNLM"/>
    </source>
</evidence>
<evidence type="ECO:0000313" key="2">
    <source>
        <dbReference type="EMBL" id="SDM05971.1"/>
    </source>
</evidence>
<dbReference type="OrthoDB" id="615715at2"/>
<dbReference type="Proteomes" id="UP000199226">
    <property type="component" value="Unassembled WGS sequence"/>
</dbReference>
<dbReference type="InterPro" id="IPR036188">
    <property type="entry name" value="FAD/NAD-bd_sf"/>
</dbReference>
<proteinExistence type="predicted"/>
<evidence type="ECO:0000313" key="3">
    <source>
        <dbReference type="Proteomes" id="UP000199226"/>
    </source>
</evidence>
<organism evidence="2 3">
    <name type="scientific">Daejeonella rubra</name>
    <dbReference type="NCBI Taxonomy" id="990371"/>
    <lineage>
        <taxon>Bacteria</taxon>
        <taxon>Pseudomonadati</taxon>
        <taxon>Bacteroidota</taxon>
        <taxon>Sphingobacteriia</taxon>
        <taxon>Sphingobacteriales</taxon>
        <taxon>Sphingobacteriaceae</taxon>
        <taxon>Daejeonella</taxon>
    </lineage>
</organism>
<dbReference type="SUPFAM" id="SSF51905">
    <property type="entry name" value="FAD/NAD(P)-binding domain"/>
    <property type="match status" value="1"/>
</dbReference>
<accession>A0A1G9Q5F2</accession>
<dbReference type="STRING" id="990371.SAMN05421813_105122"/>